<proteinExistence type="predicted"/>
<reference evidence="1" key="1">
    <citation type="journal article" date="2022" name="IScience">
        <title>Evolution of zygomycete secretomes and the origins of terrestrial fungal ecologies.</title>
        <authorList>
            <person name="Chang Y."/>
            <person name="Wang Y."/>
            <person name="Mondo S."/>
            <person name="Ahrendt S."/>
            <person name="Andreopoulos W."/>
            <person name="Barry K."/>
            <person name="Beard J."/>
            <person name="Benny G.L."/>
            <person name="Blankenship S."/>
            <person name="Bonito G."/>
            <person name="Cuomo C."/>
            <person name="Desiro A."/>
            <person name="Gervers K.A."/>
            <person name="Hundley H."/>
            <person name="Kuo A."/>
            <person name="LaButti K."/>
            <person name="Lang B.F."/>
            <person name="Lipzen A."/>
            <person name="O'Donnell K."/>
            <person name="Pangilinan J."/>
            <person name="Reynolds N."/>
            <person name="Sandor L."/>
            <person name="Smith M.E."/>
            <person name="Tsang A."/>
            <person name="Grigoriev I.V."/>
            <person name="Stajich J.E."/>
            <person name="Spatafora J.W."/>
        </authorList>
    </citation>
    <scope>NUCLEOTIDE SEQUENCE</scope>
    <source>
        <strain evidence="1">RSA 2281</strain>
    </source>
</reference>
<name>A0AAD5KRZ5_9FUNG</name>
<accession>A0AAD5KRZ5</accession>
<comment type="caution">
    <text evidence="1">The sequence shown here is derived from an EMBL/GenBank/DDBJ whole genome shotgun (WGS) entry which is preliminary data.</text>
</comment>
<keyword evidence="2" id="KW-1185">Reference proteome</keyword>
<reference evidence="1" key="2">
    <citation type="submission" date="2023-02" db="EMBL/GenBank/DDBJ databases">
        <authorList>
            <consortium name="DOE Joint Genome Institute"/>
            <person name="Mondo S.J."/>
            <person name="Chang Y."/>
            <person name="Wang Y."/>
            <person name="Ahrendt S."/>
            <person name="Andreopoulos W."/>
            <person name="Barry K."/>
            <person name="Beard J."/>
            <person name="Benny G.L."/>
            <person name="Blankenship S."/>
            <person name="Bonito G."/>
            <person name="Cuomo C."/>
            <person name="Desiro A."/>
            <person name="Gervers K.A."/>
            <person name="Hundley H."/>
            <person name="Kuo A."/>
            <person name="LaButti K."/>
            <person name="Lang B.F."/>
            <person name="Lipzen A."/>
            <person name="O'Donnell K."/>
            <person name="Pangilinan J."/>
            <person name="Reynolds N."/>
            <person name="Sandor L."/>
            <person name="Smith M.W."/>
            <person name="Tsang A."/>
            <person name="Grigoriev I.V."/>
            <person name="Stajich J.E."/>
            <person name="Spatafora J.W."/>
        </authorList>
    </citation>
    <scope>NUCLEOTIDE SEQUENCE</scope>
    <source>
        <strain evidence="1">RSA 2281</strain>
    </source>
</reference>
<evidence type="ECO:0000313" key="1">
    <source>
        <dbReference type="EMBL" id="KAI9278710.1"/>
    </source>
</evidence>
<sequence length="141" mass="15969">MNAIYFEHEHPLSLVKFFLSKLHWMHWLYYLKIALDALDALDALAALDPSHRDSDESRKVFGDTLLAKIVSTFKELWSQGCTEFTEDEVPKFGVAVSAYQNSVDDVNKKGNALKKIVAELAVMVLDMDPIKTSVVNAIRRL</sequence>
<gene>
    <name evidence="1" type="ORF">BDA99DRAFT_531453</name>
</gene>
<dbReference type="AlphaFoldDB" id="A0AAD5KRZ5"/>
<protein>
    <submittedName>
        <fullName evidence="1">Uncharacterized protein</fullName>
    </submittedName>
</protein>
<evidence type="ECO:0000313" key="2">
    <source>
        <dbReference type="Proteomes" id="UP001209540"/>
    </source>
</evidence>
<organism evidence="1 2">
    <name type="scientific">Phascolomyces articulosus</name>
    <dbReference type="NCBI Taxonomy" id="60185"/>
    <lineage>
        <taxon>Eukaryota</taxon>
        <taxon>Fungi</taxon>
        <taxon>Fungi incertae sedis</taxon>
        <taxon>Mucoromycota</taxon>
        <taxon>Mucoromycotina</taxon>
        <taxon>Mucoromycetes</taxon>
        <taxon>Mucorales</taxon>
        <taxon>Lichtheimiaceae</taxon>
        <taxon>Phascolomyces</taxon>
    </lineage>
</organism>
<dbReference type="Proteomes" id="UP001209540">
    <property type="component" value="Unassembled WGS sequence"/>
</dbReference>
<dbReference type="EMBL" id="JAIXMP010000001">
    <property type="protein sequence ID" value="KAI9278710.1"/>
    <property type="molecule type" value="Genomic_DNA"/>
</dbReference>